<dbReference type="PROSITE" id="PS50005">
    <property type="entry name" value="TPR"/>
    <property type="match status" value="1"/>
</dbReference>
<sequence>AAFLILITVCSLAEADSDNYIAYYRRATVYLAMGKSKAAICDLSKAVELRQDFTSARLQRGHLLLKQGKFDEAEDDFKNVVCVWDAELRELRAECYIKEGEPSKAISDLKAAAKLKNDNTEAFYKISRIYYQLGDHELSLSEVRECLKLDQDHKQCFSLYKQVKKLNKEIESAEEFIREGRYQDAINKYESVMKTEPDVPVYATRAKERICHCLSKAAEAIKVCTEVLQLESTNVNALKDRAEAYLLEDLYEEAIKDYETAQANSENDQQIREGLERAQKMLKQSQKRDYYKILGVKRNAQKQEIIKAYRKLASQWHPDNFQSEEEKKKAEKKFIDIAAAKEVLTDPEMRRKFDAGEDPLDAESQQGGGNPFHRNWNTWQGFNPFGSGGGPFTFKFHFS</sequence>
<dbReference type="PRINTS" id="PR00625">
    <property type="entry name" value="JDOMAIN"/>
</dbReference>
<keyword evidence="5" id="KW-0256">Endoplasmic reticulum</keyword>
<reference evidence="10" key="2">
    <citation type="submission" date="2025-08" db="UniProtKB">
        <authorList>
            <consortium name="Ensembl"/>
        </authorList>
    </citation>
    <scope>IDENTIFICATION</scope>
</reference>
<reference evidence="10" key="3">
    <citation type="submission" date="2025-09" db="UniProtKB">
        <authorList>
            <consortium name="Ensembl"/>
        </authorList>
    </citation>
    <scope>IDENTIFICATION</scope>
</reference>
<evidence type="ECO:0000256" key="3">
    <source>
        <dbReference type="ARBA" id="ARBA00022737"/>
    </source>
</evidence>
<evidence type="ECO:0000256" key="7">
    <source>
        <dbReference type="ARBA" id="ARBA00023230"/>
    </source>
</evidence>
<name>A0A8V5G2I2_MELUD</name>
<accession>A0A8V5G2I2</accession>
<keyword evidence="7" id="KW-0834">Unfolded protein response</keyword>
<evidence type="ECO:0000313" key="10">
    <source>
        <dbReference type="Ensembl" id="ENSMUNP00000030216.1"/>
    </source>
</evidence>
<keyword evidence="4" id="KW-0802">TPR repeat</keyword>
<evidence type="ECO:0000256" key="4">
    <source>
        <dbReference type="ARBA" id="ARBA00022803"/>
    </source>
</evidence>
<dbReference type="SMART" id="SM00271">
    <property type="entry name" value="DnaJ"/>
    <property type="match status" value="1"/>
</dbReference>
<feature type="domain" description="J" evidence="9">
    <location>
        <begin position="289"/>
        <end position="357"/>
    </location>
</feature>
<evidence type="ECO:0000256" key="8">
    <source>
        <dbReference type="ARBA" id="ARBA00039409"/>
    </source>
</evidence>
<evidence type="ECO:0000256" key="2">
    <source>
        <dbReference type="ARBA" id="ARBA00022729"/>
    </source>
</evidence>
<dbReference type="GO" id="GO:0051087">
    <property type="term" value="F:protein-folding chaperone binding"/>
    <property type="evidence" value="ECO:0007669"/>
    <property type="project" value="TreeGrafter"/>
</dbReference>
<proteinExistence type="predicted"/>
<dbReference type="GO" id="GO:0006986">
    <property type="term" value="P:response to unfolded protein"/>
    <property type="evidence" value="ECO:0007669"/>
    <property type="project" value="UniProtKB-KW"/>
</dbReference>
<dbReference type="Pfam" id="PF13181">
    <property type="entry name" value="TPR_8"/>
    <property type="match status" value="2"/>
</dbReference>
<dbReference type="FunFam" id="1.10.287.110:FF:000015">
    <property type="entry name" value="dnaJ homolog subfamily C member 3"/>
    <property type="match status" value="1"/>
</dbReference>
<evidence type="ECO:0000256" key="6">
    <source>
        <dbReference type="ARBA" id="ARBA00023157"/>
    </source>
</evidence>
<dbReference type="GO" id="GO:0051787">
    <property type="term" value="F:misfolded protein binding"/>
    <property type="evidence" value="ECO:0007669"/>
    <property type="project" value="TreeGrafter"/>
</dbReference>
<dbReference type="Ensembl" id="ENSMUNT00000028119.1">
    <property type="protein sequence ID" value="ENSMUNP00000030216.1"/>
    <property type="gene ID" value="ENSMUNG00000019334.1"/>
</dbReference>
<dbReference type="InterPro" id="IPR011990">
    <property type="entry name" value="TPR-like_helical_dom_sf"/>
</dbReference>
<dbReference type="InterPro" id="IPR001623">
    <property type="entry name" value="DnaJ_domain"/>
</dbReference>
<gene>
    <name evidence="10" type="primary">LOC117438991</name>
</gene>
<keyword evidence="2" id="KW-0732">Signal</keyword>
<keyword evidence="11" id="KW-1185">Reference proteome</keyword>
<dbReference type="SUPFAM" id="SSF48452">
    <property type="entry name" value="TPR-like"/>
    <property type="match status" value="2"/>
</dbReference>
<dbReference type="PANTHER" id="PTHR44140">
    <property type="entry name" value="LD25575P"/>
    <property type="match status" value="1"/>
</dbReference>
<evidence type="ECO:0000313" key="11">
    <source>
        <dbReference type="Proteomes" id="UP000694405"/>
    </source>
</evidence>
<dbReference type="PROSITE" id="PS50076">
    <property type="entry name" value="DNAJ_2"/>
    <property type="match status" value="1"/>
</dbReference>
<dbReference type="CDD" id="cd06257">
    <property type="entry name" value="DnaJ"/>
    <property type="match status" value="1"/>
</dbReference>
<dbReference type="SUPFAM" id="SSF46565">
    <property type="entry name" value="Chaperone J-domain"/>
    <property type="match status" value="1"/>
</dbReference>
<evidence type="ECO:0000256" key="1">
    <source>
        <dbReference type="ARBA" id="ARBA00004240"/>
    </source>
</evidence>
<protein>
    <recommendedName>
        <fullName evidence="8">DnaJ homolog subfamily C member 3</fullName>
    </recommendedName>
</protein>
<dbReference type="PANTHER" id="PTHR44140:SF3">
    <property type="entry name" value="DNAJ HOMOLOG SUBFAMILY C MEMBER 3"/>
    <property type="match status" value="1"/>
</dbReference>
<dbReference type="GO" id="GO:0034975">
    <property type="term" value="P:protein folding in endoplasmic reticulum"/>
    <property type="evidence" value="ECO:0007669"/>
    <property type="project" value="TreeGrafter"/>
</dbReference>
<dbReference type="Pfam" id="PF13432">
    <property type="entry name" value="TPR_16"/>
    <property type="match status" value="1"/>
</dbReference>
<dbReference type="Pfam" id="PF00226">
    <property type="entry name" value="DnaJ"/>
    <property type="match status" value="1"/>
</dbReference>
<evidence type="ECO:0000256" key="5">
    <source>
        <dbReference type="ARBA" id="ARBA00022824"/>
    </source>
</evidence>
<dbReference type="AlphaFoldDB" id="A0A8V5G2I2"/>
<dbReference type="Gene3D" id="1.10.287.110">
    <property type="entry name" value="DnaJ domain"/>
    <property type="match status" value="1"/>
</dbReference>
<comment type="subcellular location">
    <subcellularLocation>
        <location evidence="1">Endoplasmic reticulum</location>
    </subcellularLocation>
</comment>
<evidence type="ECO:0000259" key="9">
    <source>
        <dbReference type="PROSITE" id="PS50076"/>
    </source>
</evidence>
<keyword evidence="6" id="KW-1015">Disulfide bond</keyword>
<keyword evidence="3" id="KW-0677">Repeat</keyword>
<dbReference type="Proteomes" id="UP000694405">
    <property type="component" value="Chromosome 2"/>
</dbReference>
<organism evidence="10 11">
    <name type="scientific">Melopsittacus undulatus</name>
    <name type="common">Budgerigar</name>
    <name type="synonym">Psittacus undulatus</name>
    <dbReference type="NCBI Taxonomy" id="13146"/>
    <lineage>
        <taxon>Eukaryota</taxon>
        <taxon>Metazoa</taxon>
        <taxon>Chordata</taxon>
        <taxon>Craniata</taxon>
        <taxon>Vertebrata</taxon>
        <taxon>Euteleostomi</taxon>
        <taxon>Archelosauria</taxon>
        <taxon>Archosauria</taxon>
        <taxon>Dinosauria</taxon>
        <taxon>Saurischia</taxon>
        <taxon>Theropoda</taxon>
        <taxon>Coelurosauria</taxon>
        <taxon>Aves</taxon>
        <taxon>Neognathae</taxon>
        <taxon>Neoaves</taxon>
        <taxon>Telluraves</taxon>
        <taxon>Australaves</taxon>
        <taxon>Psittaciformes</taxon>
        <taxon>Psittaculidae</taxon>
        <taxon>Melopsittacus</taxon>
    </lineage>
</organism>
<dbReference type="GO" id="GO:0005783">
    <property type="term" value="C:endoplasmic reticulum"/>
    <property type="evidence" value="ECO:0007669"/>
    <property type="project" value="UniProtKB-SubCell"/>
</dbReference>
<dbReference type="SMART" id="SM00028">
    <property type="entry name" value="TPR"/>
    <property type="match status" value="6"/>
</dbReference>
<dbReference type="Gene3D" id="1.25.40.10">
    <property type="entry name" value="Tetratricopeptide repeat domain"/>
    <property type="match status" value="2"/>
</dbReference>
<reference evidence="10" key="1">
    <citation type="submission" date="2020-03" db="EMBL/GenBank/DDBJ databases">
        <title>Melopsittacus undulatus (budgerigar) genome, bMelUnd1, maternal haplotype with Z.</title>
        <authorList>
            <person name="Gedman G."/>
            <person name="Mountcastle J."/>
            <person name="Haase B."/>
            <person name="Formenti G."/>
            <person name="Wright T."/>
            <person name="Apodaca J."/>
            <person name="Pelan S."/>
            <person name="Chow W."/>
            <person name="Rhie A."/>
            <person name="Howe K."/>
            <person name="Fedrigo O."/>
            <person name="Jarvis E.D."/>
        </authorList>
    </citation>
    <scope>NUCLEOTIDE SEQUENCE [LARGE SCALE GENOMIC DNA]</scope>
</reference>
<dbReference type="InterPro" id="IPR036869">
    <property type="entry name" value="J_dom_sf"/>
</dbReference>
<dbReference type="InterPro" id="IPR019734">
    <property type="entry name" value="TPR_rpt"/>
</dbReference>
<dbReference type="InterPro" id="IPR051727">
    <property type="entry name" value="DnaJ_C3_Co-chaperones"/>
</dbReference>